<dbReference type="VEuPathDB" id="VectorBase:MDOMA2_001103"/>
<feature type="chain" id="PRO_5046846743" evidence="2">
    <location>
        <begin position="21"/>
        <end position="269"/>
    </location>
</feature>
<protein>
    <submittedName>
        <fullName evidence="4">Uncharacterized protein LOC109614046</fullName>
    </submittedName>
</protein>
<evidence type="ECO:0000313" key="4">
    <source>
        <dbReference type="RefSeq" id="XP_019894838.2"/>
    </source>
</evidence>
<feature type="compositionally biased region" description="Polar residues" evidence="1">
    <location>
        <begin position="47"/>
        <end position="64"/>
    </location>
</feature>
<dbReference type="RefSeq" id="XP_019894838.2">
    <property type="nucleotide sequence ID" value="XM_020039279.2"/>
</dbReference>
<dbReference type="KEGG" id="mde:109614046"/>
<proteinExistence type="predicted"/>
<organism evidence="3 4">
    <name type="scientific">Musca domestica</name>
    <name type="common">House fly</name>
    <dbReference type="NCBI Taxonomy" id="7370"/>
    <lineage>
        <taxon>Eukaryota</taxon>
        <taxon>Metazoa</taxon>
        <taxon>Ecdysozoa</taxon>
        <taxon>Arthropoda</taxon>
        <taxon>Hexapoda</taxon>
        <taxon>Insecta</taxon>
        <taxon>Pterygota</taxon>
        <taxon>Neoptera</taxon>
        <taxon>Endopterygota</taxon>
        <taxon>Diptera</taxon>
        <taxon>Brachycera</taxon>
        <taxon>Muscomorpha</taxon>
        <taxon>Muscoidea</taxon>
        <taxon>Muscidae</taxon>
        <taxon>Musca</taxon>
    </lineage>
</organism>
<feature type="region of interest" description="Disordered" evidence="1">
    <location>
        <begin position="37"/>
        <end position="64"/>
    </location>
</feature>
<name>A0A9J7DKJ8_MUSDO</name>
<evidence type="ECO:0000256" key="2">
    <source>
        <dbReference type="SAM" id="SignalP"/>
    </source>
</evidence>
<evidence type="ECO:0000256" key="1">
    <source>
        <dbReference type="SAM" id="MobiDB-lite"/>
    </source>
</evidence>
<keyword evidence="3" id="KW-1185">Reference proteome</keyword>
<gene>
    <name evidence="4" type="primary">LOC109614046</name>
</gene>
<accession>A0A9J7DKJ8</accession>
<dbReference type="OrthoDB" id="8056552at2759"/>
<reference evidence="4" key="1">
    <citation type="submission" date="2025-08" db="UniProtKB">
        <authorList>
            <consortium name="RefSeq"/>
        </authorList>
    </citation>
    <scope>IDENTIFICATION</scope>
    <source>
        <strain evidence="4">Aabys</strain>
        <tissue evidence="4">Whole body</tissue>
    </source>
</reference>
<dbReference type="AlphaFoldDB" id="A0A9J7DKJ8"/>
<evidence type="ECO:0000313" key="3">
    <source>
        <dbReference type="Proteomes" id="UP001652621"/>
    </source>
</evidence>
<keyword evidence="2" id="KW-0732">Signal</keyword>
<dbReference type="GeneID" id="109614046"/>
<dbReference type="Proteomes" id="UP001652621">
    <property type="component" value="Unplaced"/>
</dbReference>
<feature type="signal peptide" evidence="2">
    <location>
        <begin position="1"/>
        <end position="20"/>
    </location>
</feature>
<sequence>MTTTWKIVLFSFILWSESHAATTSIDLTKLNTQVTRKNGYLPPPPTVMNTKNVNSTTPATPSKTYISKTTRSIDDFNTHPQLKATKASFGSSHARPLFTSYAPPPSGTFPYKNYQLPINSDTLKIPFVVPKNEYTKHPGFDVTSATLPDNNDSAATQMLMIEEPPSLLLQPQHNRTIEAAKILATTLLEASGEAPLEPNKTPVNSSDVYIVKSQKKAYIIPTHLRKEISKPSAVETLYPMREQFEKAYTINQFIFVIKPEKINFLNKLV</sequence>